<evidence type="ECO:0000313" key="3">
    <source>
        <dbReference type="Proteomes" id="UP000248480"/>
    </source>
</evidence>
<dbReference type="GeneID" id="101361608"/>
<dbReference type="PANTHER" id="PTHR21567">
    <property type="entry name" value="CLASP"/>
    <property type="match status" value="1"/>
</dbReference>
<dbReference type="Pfam" id="PF12348">
    <property type="entry name" value="CLASP_N"/>
    <property type="match status" value="1"/>
</dbReference>
<dbReference type="OrthoDB" id="63891at2759"/>
<dbReference type="GO" id="GO:0008017">
    <property type="term" value="F:microtubule binding"/>
    <property type="evidence" value="ECO:0007669"/>
    <property type="project" value="TreeGrafter"/>
</dbReference>
<organism evidence="3 4">
    <name type="scientific">Trichechus manatus latirostris</name>
    <name type="common">Florida manatee</name>
    <dbReference type="NCBI Taxonomy" id="127582"/>
    <lineage>
        <taxon>Eukaryota</taxon>
        <taxon>Metazoa</taxon>
        <taxon>Chordata</taxon>
        <taxon>Craniata</taxon>
        <taxon>Vertebrata</taxon>
        <taxon>Euteleostomi</taxon>
        <taxon>Mammalia</taxon>
        <taxon>Eutheria</taxon>
        <taxon>Afrotheria</taxon>
        <taxon>Sirenia</taxon>
        <taxon>Trichechidae</taxon>
        <taxon>Trichechus</taxon>
    </lineage>
</organism>
<name>A0A2Y9DN45_TRIMA</name>
<protein>
    <submittedName>
        <fullName evidence="4">TOG array regulator of axonemal microtubules protein 2</fullName>
    </submittedName>
</protein>
<dbReference type="PANTHER" id="PTHR21567:SF42">
    <property type="entry name" value="TOG ARRAY REGULATOR OF AXONEMAL MICROTUBULES PROTEIN 2"/>
    <property type="match status" value="1"/>
</dbReference>
<dbReference type="KEGG" id="tmu:101361608"/>
<feature type="domain" description="TOG" evidence="2">
    <location>
        <begin position="591"/>
        <end position="826"/>
    </location>
</feature>
<dbReference type="InParanoid" id="A0A2Y9DN45"/>
<dbReference type="InterPro" id="IPR011989">
    <property type="entry name" value="ARM-like"/>
</dbReference>
<dbReference type="Gene3D" id="1.25.10.10">
    <property type="entry name" value="Leucine-rich Repeat Variant"/>
    <property type="match status" value="2"/>
</dbReference>
<dbReference type="InterPro" id="IPR024395">
    <property type="entry name" value="CLASP_N_dom"/>
</dbReference>
<dbReference type="InterPro" id="IPR016024">
    <property type="entry name" value="ARM-type_fold"/>
</dbReference>
<dbReference type="GO" id="GO:1902904">
    <property type="term" value="P:negative regulation of supramolecular fiber organization"/>
    <property type="evidence" value="ECO:0007669"/>
    <property type="project" value="UniProtKB-ARBA"/>
</dbReference>
<dbReference type="GO" id="GO:0000226">
    <property type="term" value="P:microtubule cytoskeleton organization"/>
    <property type="evidence" value="ECO:0007669"/>
    <property type="project" value="TreeGrafter"/>
</dbReference>
<feature type="domain" description="TOG" evidence="2">
    <location>
        <begin position="868"/>
        <end position="1101"/>
    </location>
</feature>
<accession>A0A2Y9DN45</accession>
<evidence type="ECO:0000256" key="1">
    <source>
        <dbReference type="SAM" id="MobiDB-lite"/>
    </source>
</evidence>
<sequence>MGTRNNVLPAKALAPVAVYCGSVPRASAGPCALLSGSMDSSLQAYEEDEMGWQIGDRERSGFRCLAVFQRDRQMLALLWPLLKMPFCFSSSSSVWVERRLLQLIALFCDGAKLSGQPHMPEGRSGSGCAWSGDPDPVQYPWAGQQVGGISSLLEKAAASLQSVPNALLEKPSQLLSGPRDPGSLKLDAPLKGWQARNAHPRSLRALPLGSHSLVPLPSLESEASSVARYTTQIKDKLKKRTLSEGLAASSQASLDPAGGLKGAPLRNAAPSATSQRLLRVPRPMPPIQSIPTTPETGGAKEKGLDPPGSSQGPQERRPGAQEVQISPQYLHCSDDKMRKSLGGIVIPPILKARLPAGTSSSAPCSLPNPLPPGQDILMGLRAPRTRLVRESRPLEKTPKSLEPRLSAPVVRDRSATAEKPALPSSQSAPTLTAFSFGHAKQAHPLVEEEDQKESSTKIQVTISKSAQEKMRLKRMKEMELFWRAKEPERERELAAQRLSSRRAVVKEGLLPLRGSRTQSVPTGLSSRCRNNISIIPRKRANRSSLPSIPISKQEPSFVRHASANSLPAVLTLGSTEWEEEEEEMDLRAFKELRPFSNPELGLMDALQCLNSSDWQKKEKGLVSIQHLAACHSEVLAGRLHDVSLAITGEVTNLRSKVSCLAISTLGDLFRALKKNMDQEAEEITRCLLQKMGNTSEFIQREANRSLGAMVEHVTPARSLVALMAAGIYHRNPSVRKCTAEHLSTVLEHIGAEKLLSGTRDSTDMLVHNLVRLAQDSNQDTRLYGRKMVNILMSNTKFDAFLKQSLPSHDLWKVMAAIKQRGIEDNDELPSAKGCKVSRSLVVCENRLPEERLDFNGPQLVGLCSSTRSGVEVVEQLRELMHLLEAKEFQSRMEGVGQLLGHCKTRPELISANLVQVFDAFTPRLQDSNKKVNQWALESLAKMIPLLKESLHPMLLSIIIAVTDNLNSKNSGIYAAATAALDTMIESLDNLCLLQAFAGRVRFLNGRAMLDVTERLSVLVTSVYPKKPQAVERHVLPVLWYFLNNMAGNGVLPGHGGNARVAVSRLSRRLWEHMGSRLQDCAAGQPKHVLTALQELLDMDPL</sequence>
<reference evidence="4" key="1">
    <citation type="submission" date="2025-08" db="UniProtKB">
        <authorList>
            <consortium name="RefSeq"/>
        </authorList>
    </citation>
    <scope>IDENTIFICATION</scope>
</reference>
<dbReference type="AlphaFoldDB" id="A0A2Y9DN45"/>
<feature type="region of interest" description="Disordered" evidence="1">
    <location>
        <begin position="245"/>
        <end position="323"/>
    </location>
</feature>
<dbReference type="GO" id="GO:0005929">
    <property type="term" value="C:cilium"/>
    <property type="evidence" value="ECO:0007669"/>
    <property type="project" value="TreeGrafter"/>
</dbReference>
<feature type="compositionally biased region" description="Basic and acidic residues" evidence="1">
    <location>
        <begin position="390"/>
        <end position="402"/>
    </location>
</feature>
<dbReference type="SUPFAM" id="SSF48371">
    <property type="entry name" value="ARM repeat"/>
    <property type="match status" value="1"/>
</dbReference>
<proteinExistence type="predicted"/>
<dbReference type="InterPro" id="IPR034085">
    <property type="entry name" value="TOG"/>
</dbReference>
<evidence type="ECO:0000259" key="2">
    <source>
        <dbReference type="SMART" id="SM01349"/>
    </source>
</evidence>
<dbReference type="GO" id="GO:0005881">
    <property type="term" value="C:cytoplasmic microtubule"/>
    <property type="evidence" value="ECO:0007669"/>
    <property type="project" value="TreeGrafter"/>
</dbReference>
<dbReference type="SMART" id="SM01349">
    <property type="entry name" value="TOG"/>
    <property type="match status" value="2"/>
</dbReference>
<dbReference type="RefSeq" id="XP_004377756.2">
    <property type="nucleotide sequence ID" value="XM_004377699.2"/>
</dbReference>
<feature type="region of interest" description="Disordered" evidence="1">
    <location>
        <begin position="390"/>
        <end position="429"/>
    </location>
</feature>
<dbReference type="Proteomes" id="UP000248480">
    <property type="component" value="Unplaced"/>
</dbReference>
<dbReference type="CTD" id="165186"/>
<keyword evidence="3" id="KW-1185">Reference proteome</keyword>
<evidence type="ECO:0000313" key="4">
    <source>
        <dbReference type="RefSeq" id="XP_004377756.2"/>
    </source>
</evidence>
<gene>
    <name evidence="4" type="primary">TOGARAM2</name>
</gene>
<dbReference type="GO" id="GO:0051494">
    <property type="term" value="P:negative regulation of cytoskeleton organization"/>
    <property type="evidence" value="ECO:0007669"/>
    <property type="project" value="UniProtKB-ARBA"/>
</dbReference>
<dbReference type="FunCoup" id="A0A2Y9DN45">
    <property type="interactions" value="10"/>
</dbReference>